<evidence type="ECO:0000313" key="2">
    <source>
        <dbReference type="EMBL" id="SHO50774.1"/>
    </source>
</evidence>
<dbReference type="EMBL" id="FRFD01000008">
    <property type="protein sequence ID" value="SHO50774.1"/>
    <property type="molecule type" value="Genomic_DNA"/>
</dbReference>
<sequence>MKKKYYLLGSIIIIAIILAVVIKNRYAQLTDITYPCVTVDMDNSKILEVSSLKIEGKVSIMTEKRFRGRIRIDSLPVTSLEDEKMSDILFFKNKYAKNIFGSLIYNTYNTDSAKIKMDYIGTLYMKSMKMDSVVIALADSGQANGKQTNRYIIAPAKNLQEALAVYNRVMK</sequence>
<gene>
    <name evidence="2" type="ORF">SAMN02745217_02887</name>
</gene>
<name>A0A1M7YDQ5_9FIRM</name>
<keyword evidence="1" id="KW-0472">Membrane</keyword>
<evidence type="ECO:0000256" key="1">
    <source>
        <dbReference type="SAM" id="Phobius"/>
    </source>
</evidence>
<dbReference type="RefSeq" id="WP_073589541.1">
    <property type="nucleotide sequence ID" value="NZ_FRFD01000008.1"/>
</dbReference>
<organism evidence="2 3">
    <name type="scientific">Anaerocolumna xylanovorans DSM 12503</name>
    <dbReference type="NCBI Taxonomy" id="1121345"/>
    <lineage>
        <taxon>Bacteria</taxon>
        <taxon>Bacillati</taxon>
        <taxon>Bacillota</taxon>
        <taxon>Clostridia</taxon>
        <taxon>Lachnospirales</taxon>
        <taxon>Lachnospiraceae</taxon>
        <taxon>Anaerocolumna</taxon>
    </lineage>
</organism>
<protein>
    <submittedName>
        <fullName evidence="2">Uncharacterized protein</fullName>
    </submittedName>
</protein>
<evidence type="ECO:0000313" key="3">
    <source>
        <dbReference type="Proteomes" id="UP000184612"/>
    </source>
</evidence>
<proteinExistence type="predicted"/>
<dbReference type="STRING" id="1121345.SAMN02745217_02887"/>
<dbReference type="AlphaFoldDB" id="A0A1M7YDQ5"/>
<dbReference type="Proteomes" id="UP000184612">
    <property type="component" value="Unassembled WGS sequence"/>
</dbReference>
<keyword evidence="1" id="KW-0812">Transmembrane</keyword>
<accession>A0A1M7YDQ5</accession>
<keyword evidence="3" id="KW-1185">Reference proteome</keyword>
<reference evidence="2 3" key="1">
    <citation type="submission" date="2016-12" db="EMBL/GenBank/DDBJ databases">
        <authorList>
            <person name="Song W.-J."/>
            <person name="Kurnit D.M."/>
        </authorList>
    </citation>
    <scope>NUCLEOTIDE SEQUENCE [LARGE SCALE GENOMIC DNA]</scope>
    <source>
        <strain evidence="2 3">DSM 12503</strain>
    </source>
</reference>
<feature type="transmembrane region" description="Helical" evidence="1">
    <location>
        <begin position="6"/>
        <end position="22"/>
    </location>
</feature>
<keyword evidence="1" id="KW-1133">Transmembrane helix</keyword>